<protein>
    <submittedName>
        <fullName evidence="2">Uncharacterized protein</fullName>
    </submittedName>
</protein>
<reference evidence="2 3" key="2">
    <citation type="journal article" date="2019" name="G3 (Bethesda)">
        <title>Hybrid Assembly of the Genome of the Entomopathogenic Nematode Steinernema carpocapsae Identifies the X-Chromosome.</title>
        <authorList>
            <person name="Serra L."/>
            <person name="Macchietto M."/>
            <person name="Macias-Munoz A."/>
            <person name="McGill C.J."/>
            <person name="Rodriguez I.M."/>
            <person name="Rodriguez B."/>
            <person name="Murad R."/>
            <person name="Mortazavi A."/>
        </authorList>
    </citation>
    <scope>NUCLEOTIDE SEQUENCE [LARGE SCALE GENOMIC DNA]</scope>
    <source>
        <strain evidence="2 3">ALL</strain>
    </source>
</reference>
<gene>
    <name evidence="2" type="ORF">L596_025152</name>
</gene>
<evidence type="ECO:0000313" key="3">
    <source>
        <dbReference type="Proteomes" id="UP000298663"/>
    </source>
</evidence>
<feature type="region of interest" description="Disordered" evidence="1">
    <location>
        <begin position="74"/>
        <end position="93"/>
    </location>
</feature>
<dbReference type="Proteomes" id="UP000298663">
    <property type="component" value="Unassembled WGS sequence"/>
</dbReference>
<name>A0A4U5M6Y8_STECR</name>
<dbReference type="AlphaFoldDB" id="A0A4U5M6Y8"/>
<evidence type="ECO:0000313" key="2">
    <source>
        <dbReference type="EMBL" id="TKR64657.1"/>
    </source>
</evidence>
<keyword evidence="3" id="KW-1185">Reference proteome</keyword>
<dbReference type="EMBL" id="AZBU02000009">
    <property type="protein sequence ID" value="TKR64657.1"/>
    <property type="molecule type" value="Genomic_DNA"/>
</dbReference>
<accession>A0A4U5M6Y8</accession>
<organism evidence="2 3">
    <name type="scientific">Steinernema carpocapsae</name>
    <name type="common">Entomopathogenic nematode</name>
    <dbReference type="NCBI Taxonomy" id="34508"/>
    <lineage>
        <taxon>Eukaryota</taxon>
        <taxon>Metazoa</taxon>
        <taxon>Ecdysozoa</taxon>
        <taxon>Nematoda</taxon>
        <taxon>Chromadorea</taxon>
        <taxon>Rhabditida</taxon>
        <taxon>Tylenchina</taxon>
        <taxon>Panagrolaimomorpha</taxon>
        <taxon>Strongyloidoidea</taxon>
        <taxon>Steinernematidae</taxon>
        <taxon>Steinernema</taxon>
    </lineage>
</organism>
<evidence type="ECO:0000256" key="1">
    <source>
        <dbReference type="SAM" id="MobiDB-lite"/>
    </source>
</evidence>
<proteinExistence type="predicted"/>
<reference evidence="2 3" key="1">
    <citation type="journal article" date="2015" name="Genome Biol.">
        <title>Comparative genomics of Steinernema reveals deeply conserved gene regulatory networks.</title>
        <authorList>
            <person name="Dillman A.R."/>
            <person name="Macchietto M."/>
            <person name="Porter C.F."/>
            <person name="Rogers A."/>
            <person name="Williams B."/>
            <person name="Antoshechkin I."/>
            <person name="Lee M.M."/>
            <person name="Goodwin Z."/>
            <person name="Lu X."/>
            <person name="Lewis E.E."/>
            <person name="Goodrich-Blair H."/>
            <person name="Stock S.P."/>
            <person name="Adams B.J."/>
            <person name="Sternberg P.W."/>
            <person name="Mortazavi A."/>
        </authorList>
    </citation>
    <scope>NUCLEOTIDE SEQUENCE [LARGE SCALE GENOMIC DNA]</scope>
    <source>
        <strain evidence="2 3">ALL</strain>
    </source>
</reference>
<comment type="caution">
    <text evidence="2">The sequence shown here is derived from an EMBL/GenBank/DDBJ whole genome shotgun (WGS) entry which is preliminary data.</text>
</comment>
<sequence length="93" mass="10528">MVLFITLIPQLAGTDHQASSRIFNASEGTERQRGPAHFLGVVENSVHHIITVRSGRGRCSLLRRSLVRIRHRPENTKVEESSKVQKPYSIKIK</sequence>
<feature type="compositionally biased region" description="Basic and acidic residues" evidence="1">
    <location>
        <begin position="74"/>
        <end position="83"/>
    </location>
</feature>